<name>A0A7V8IHB4_9GAMM</name>
<dbReference type="OrthoDB" id="8552213at2"/>
<dbReference type="Proteomes" id="UP000053038">
    <property type="component" value="Unassembled WGS sequence"/>
</dbReference>
<evidence type="ECO:0000313" key="2">
    <source>
        <dbReference type="EMBL" id="KHN50615.1"/>
    </source>
</evidence>
<dbReference type="InterPro" id="IPR035919">
    <property type="entry name" value="EAL_sf"/>
</dbReference>
<dbReference type="RefSeq" id="WP_039351762.1">
    <property type="nucleotide sequence ID" value="NZ_JSXC01000038.1"/>
</dbReference>
<accession>A0A7V8IHB4</accession>
<dbReference type="Pfam" id="PF00563">
    <property type="entry name" value="EAL"/>
    <property type="match status" value="1"/>
</dbReference>
<comment type="caution">
    <text evidence="2">The sequence shown here is derived from an EMBL/GenBank/DDBJ whole genome shotgun (WGS) entry which is preliminary data.</text>
</comment>
<reference evidence="2 3" key="1">
    <citation type="submission" date="2014-10" db="EMBL/GenBank/DDBJ databases">
        <title>Genome sequence of Pectobacterium carotovorum M022.</title>
        <authorList>
            <person name="Chan K.-G."/>
            <person name="Tan W.-S."/>
        </authorList>
    </citation>
    <scope>NUCLEOTIDE SEQUENCE [LARGE SCALE GENOMIC DNA]</scope>
    <source>
        <strain evidence="2 3">M022</strain>
    </source>
</reference>
<gene>
    <name evidence="2" type="ORF">OI69_14330</name>
</gene>
<organism evidence="2 3">
    <name type="scientific">Pectobacterium fontis</name>
    <dbReference type="NCBI Taxonomy" id="2558042"/>
    <lineage>
        <taxon>Bacteria</taxon>
        <taxon>Pseudomonadati</taxon>
        <taxon>Pseudomonadota</taxon>
        <taxon>Gammaproteobacteria</taxon>
        <taxon>Enterobacterales</taxon>
        <taxon>Pectobacteriaceae</taxon>
        <taxon>Pectobacterium</taxon>
    </lineage>
</organism>
<dbReference type="Gene3D" id="3.20.20.450">
    <property type="entry name" value="EAL domain"/>
    <property type="match status" value="1"/>
</dbReference>
<feature type="domain" description="EAL" evidence="1">
    <location>
        <begin position="110"/>
        <end position="224"/>
    </location>
</feature>
<evidence type="ECO:0000259" key="1">
    <source>
        <dbReference type="Pfam" id="PF00563"/>
    </source>
</evidence>
<sequence>MRIHLAVDYISDYVFWPIFRLDGTLLAVEMISHFTGLSGKLSMPADILLTQLSPRQQYDVVCEQLLFIKDKSAWFIDNHVQLVLKVGPQITEILMKSDVLRSELKRLDFVLLEINELFPHLSQGKENATLLNLSRSVHLWLDNFGSGKTTLKPLHDGLVRGVKLDGQFMEQLLSRPTNTLMMEPLLRTIKNSYSGISIVAKEIDTIATLNQMKQLNIDAVQGQMWPAVHFDRLEQHTALIG</sequence>
<dbReference type="InterPro" id="IPR001633">
    <property type="entry name" value="EAL_dom"/>
</dbReference>
<evidence type="ECO:0000313" key="3">
    <source>
        <dbReference type="Proteomes" id="UP000053038"/>
    </source>
</evidence>
<dbReference type="AlphaFoldDB" id="A0A7V8IHB4"/>
<dbReference type="EMBL" id="JSXC01000038">
    <property type="protein sequence ID" value="KHN50615.1"/>
    <property type="molecule type" value="Genomic_DNA"/>
</dbReference>
<protein>
    <submittedName>
        <fullName evidence="2">Diguanylate phosphodiesterase</fullName>
    </submittedName>
</protein>
<proteinExistence type="predicted"/>
<dbReference type="SUPFAM" id="SSF141868">
    <property type="entry name" value="EAL domain-like"/>
    <property type="match status" value="1"/>
</dbReference>
<keyword evidence="3" id="KW-1185">Reference proteome</keyword>